<evidence type="ECO:0000256" key="3">
    <source>
        <dbReference type="SAM" id="MobiDB-lite"/>
    </source>
</evidence>
<sequence length="300" mass="34225">MQVSKTSGHQNSESESEDATRFDKSLQELKELRSQLHHAADYCEKSFLNAKEKKLVLETTKEYICRAVVTVVDHVGCVSSNLNSSISKTNAFSDAEHSINCLKQRLTTCQEYAHQLALARIRWNSSLPKVHRRYLSTPILQFDISNEDARRDSSSSSSEENVRENGWNWKRGFEAEDLPMLLHTRSQYTSSSANKKLQQISINDRGEGSRSARVAVRDGLSILSKGRNPTFHFQVKKTKLVLYYIIVIVITRKVVPCVGKQKQEQQSGEKQRKTAQRQRQRQSGDIFWLSRRAKTTSSSS</sequence>
<dbReference type="AlphaFoldDB" id="A0AAV8TPP7"/>
<feature type="compositionally biased region" description="Polar residues" evidence="3">
    <location>
        <begin position="1"/>
        <end position="13"/>
    </location>
</feature>
<evidence type="ECO:0008006" key="6">
    <source>
        <dbReference type="Google" id="ProtNLM"/>
    </source>
</evidence>
<dbReference type="InterPro" id="IPR028457">
    <property type="entry name" value="ABI"/>
</dbReference>
<feature type="region of interest" description="Disordered" evidence="3">
    <location>
        <begin position="259"/>
        <end position="300"/>
    </location>
</feature>
<comment type="function">
    <text evidence="2">Involved in regulation of actin and microtubule organization. Part of a WAVE complex that activates the Arp2/3 complex.</text>
</comment>
<name>A0AAV8TPP7_9ROSI</name>
<reference evidence="4 5" key="1">
    <citation type="submission" date="2021-09" db="EMBL/GenBank/DDBJ databases">
        <title>Genomic insights and catalytic innovation underlie evolution of tropane alkaloids biosynthesis.</title>
        <authorList>
            <person name="Wang Y.-J."/>
            <person name="Tian T."/>
            <person name="Huang J.-P."/>
            <person name="Huang S.-X."/>
        </authorList>
    </citation>
    <scope>NUCLEOTIDE SEQUENCE [LARGE SCALE GENOMIC DNA]</scope>
    <source>
        <strain evidence="4">KIB-2018</strain>
        <tissue evidence="4">Leaf</tissue>
    </source>
</reference>
<feature type="region of interest" description="Disordered" evidence="3">
    <location>
        <begin position="1"/>
        <end position="20"/>
    </location>
</feature>
<dbReference type="PANTHER" id="PTHR10460:SF11">
    <property type="entry name" value="PROTEIN ABIL5-RELATED"/>
    <property type="match status" value="1"/>
</dbReference>
<evidence type="ECO:0000313" key="5">
    <source>
        <dbReference type="Proteomes" id="UP001159364"/>
    </source>
</evidence>
<keyword evidence="5" id="KW-1185">Reference proteome</keyword>
<feature type="compositionally biased region" description="Basic and acidic residues" evidence="3">
    <location>
        <begin position="261"/>
        <end position="272"/>
    </location>
</feature>
<comment type="caution">
    <text evidence="4">The sequence shown here is derived from an EMBL/GenBank/DDBJ whole genome shotgun (WGS) entry which is preliminary data.</text>
</comment>
<comment type="similarity">
    <text evidence="1">Belongs to the ABI family.</text>
</comment>
<gene>
    <name evidence="4" type="ORF">K2173_023667</name>
</gene>
<evidence type="ECO:0000256" key="2">
    <source>
        <dbReference type="ARBA" id="ARBA00025223"/>
    </source>
</evidence>
<dbReference type="Gene3D" id="6.10.140.1620">
    <property type="match status" value="1"/>
</dbReference>
<dbReference type="PANTHER" id="PTHR10460">
    <property type="entry name" value="ABL INTERACTOR FAMILY MEMBER"/>
    <property type="match status" value="1"/>
</dbReference>
<evidence type="ECO:0000256" key="1">
    <source>
        <dbReference type="ARBA" id="ARBA00010020"/>
    </source>
</evidence>
<dbReference type="EMBL" id="JAIWQS010000004">
    <property type="protein sequence ID" value="KAJ8768763.1"/>
    <property type="molecule type" value="Genomic_DNA"/>
</dbReference>
<organism evidence="4 5">
    <name type="scientific">Erythroxylum novogranatense</name>
    <dbReference type="NCBI Taxonomy" id="1862640"/>
    <lineage>
        <taxon>Eukaryota</taxon>
        <taxon>Viridiplantae</taxon>
        <taxon>Streptophyta</taxon>
        <taxon>Embryophyta</taxon>
        <taxon>Tracheophyta</taxon>
        <taxon>Spermatophyta</taxon>
        <taxon>Magnoliopsida</taxon>
        <taxon>eudicotyledons</taxon>
        <taxon>Gunneridae</taxon>
        <taxon>Pentapetalae</taxon>
        <taxon>rosids</taxon>
        <taxon>fabids</taxon>
        <taxon>Malpighiales</taxon>
        <taxon>Erythroxylaceae</taxon>
        <taxon>Erythroxylum</taxon>
    </lineage>
</organism>
<evidence type="ECO:0000313" key="4">
    <source>
        <dbReference type="EMBL" id="KAJ8768763.1"/>
    </source>
</evidence>
<accession>A0AAV8TPP7</accession>
<dbReference type="Proteomes" id="UP001159364">
    <property type="component" value="Linkage Group LG04"/>
</dbReference>
<proteinExistence type="inferred from homology"/>
<protein>
    <recommendedName>
        <fullName evidence="6">Protein ABIL5</fullName>
    </recommendedName>
</protein>